<name>A0A1Y2G6C1_9BASI</name>
<proteinExistence type="inferred from homology"/>
<dbReference type="PANTHER" id="PTHR43540:SF15">
    <property type="entry name" value="BLR5631 PROTEIN"/>
    <property type="match status" value="1"/>
</dbReference>
<dbReference type="InterPro" id="IPR050272">
    <property type="entry name" value="Isochorismatase-like_hydrls"/>
</dbReference>
<dbReference type="STRING" id="106004.A0A1Y2G6C1"/>
<evidence type="ECO:0000259" key="4">
    <source>
        <dbReference type="Pfam" id="PF00857"/>
    </source>
</evidence>
<dbReference type="OrthoDB" id="245563at2759"/>
<comment type="similarity">
    <text evidence="1">Belongs to the isochorismatase family.</text>
</comment>
<gene>
    <name evidence="5" type="ORF">BCR35DRAFT_298493</name>
</gene>
<accession>A0A1Y2G6C1</accession>
<dbReference type="PANTHER" id="PTHR43540">
    <property type="entry name" value="PEROXYUREIDOACRYLATE/UREIDOACRYLATE AMIDOHYDROLASE-RELATED"/>
    <property type="match status" value="1"/>
</dbReference>
<evidence type="ECO:0000256" key="2">
    <source>
        <dbReference type="ARBA" id="ARBA00022801"/>
    </source>
</evidence>
<dbReference type="InterPro" id="IPR000868">
    <property type="entry name" value="Isochorismatase-like_dom"/>
</dbReference>
<dbReference type="Pfam" id="PF00857">
    <property type="entry name" value="Isochorismatase"/>
    <property type="match status" value="1"/>
</dbReference>
<dbReference type="InParanoid" id="A0A1Y2G6C1"/>
<organism evidence="5 6">
    <name type="scientific">Leucosporidium creatinivorum</name>
    <dbReference type="NCBI Taxonomy" id="106004"/>
    <lineage>
        <taxon>Eukaryota</taxon>
        <taxon>Fungi</taxon>
        <taxon>Dikarya</taxon>
        <taxon>Basidiomycota</taxon>
        <taxon>Pucciniomycotina</taxon>
        <taxon>Microbotryomycetes</taxon>
        <taxon>Leucosporidiales</taxon>
        <taxon>Leucosporidium</taxon>
    </lineage>
</organism>
<dbReference type="Proteomes" id="UP000193467">
    <property type="component" value="Unassembled WGS sequence"/>
</dbReference>
<protein>
    <submittedName>
        <fullName evidence="5">Isochorismatase hydrolase-like protein</fullName>
    </submittedName>
</protein>
<keyword evidence="6" id="KW-1185">Reference proteome</keyword>
<keyword evidence="2 5" id="KW-0378">Hydrolase</keyword>
<dbReference type="SUPFAM" id="SSF52499">
    <property type="entry name" value="Isochorismatase-like hydrolases"/>
    <property type="match status" value="1"/>
</dbReference>
<dbReference type="EMBL" id="MCGR01000001">
    <property type="protein sequence ID" value="ORY92897.1"/>
    <property type="molecule type" value="Genomic_DNA"/>
</dbReference>
<dbReference type="Gene3D" id="3.40.50.850">
    <property type="entry name" value="Isochorismatase-like"/>
    <property type="match status" value="1"/>
</dbReference>
<evidence type="ECO:0000313" key="6">
    <source>
        <dbReference type="Proteomes" id="UP000193467"/>
    </source>
</evidence>
<reference evidence="5 6" key="1">
    <citation type="submission" date="2016-07" db="EMBL/GenBank/DDBJ databases">
        <title>Pervasive Adenine N6-methylation of Active Genes in Fungi.</title>
        <authorList>
            <consortium name="DOE Joint Genome Institute"/>
            <person name="Mondo S.J."/>
            <person name="Dannebaum R.O."/>
            <person name="Kuo R.C."/>
            <person name="Labutti K."/>
            <person name="Haridas S."/>
            <person name="Kuo A."/>
            <person name="Salamov A."/>
            <person name="Ahrendt S.R."/>
            <person name="Lipzen A."/>
            <person name="Sullivan W."/>
            <person name="Andreopoulos W.B."/>
            <person name="Clum A."/>
            <person name="Lindquist E."/>
            <person name="Daum C."/>
            <person name="Ramamoorthy G.K."/>
            <person name="Gryganskyi A."/>
            <person name="Culley D."/>
            <person name="Magnuson J.K."/>
            <person name="James T.Y."/>
            <person name="O'Malley M.A."/>
            <person name="Stajich J.E."/>
            <person name="Spatafora J.W."/>
            <person name="Visel A."/>
            <person name="Grigoriev I.V."/>
        </authorList>
    </citation>
    <scope>NUCLEOTIDE SEQUENCE [LARGE SCALE GENOMIC DNA]</scope>
    <source>
        <strain evidence="5 6">62-1032</strain>
    </source>
</reference>
<sequence>MAKSFRQTIGLSPSSVDTSSGSTALLVIDAQQTYDTGAPLAITGIDASQEVIKGLVHKYRQSGAPVIWIQHNAGAGAPIFDVKAASGDFIGDLRPQGDEAIIVKEAPSSFTRTTLEETLKKNGIKQVVLTGYMAHVCVTGTARAGFELGYDVVVVKDAIGDRDIPSHDGASVVKAETLVDVVSHELADAIGTVVWSKDVK</sequence>
<dbReference type="CDD" id="cd01014">
    <property type="entry name" value="nicotinamidase_related"/>
    <property type="match status" value="1"/>
</dbReference>
<dbReference type="GO" id="GO:0016787">
    <property type="term" value="F:hydrolase activity"/>
    <property type="evidence" value="ECO:0007669"/>
    <property type="project" value="UniProtKB-KW"/>
</dbReference>
<evidence type="ECO:0000256" key="1">
    <source>
        <dbReference type="ARBA" id="ARBA00006336"/>
    </source>
</evidence>
<comment type="caution">
    <text evidence="5">The sequence shown here is derived from an EMBL/GenBank/DDBJ whole genome shotgun (WGS) entry which is preliminary data.</text>
</comment>
<feature type="domain" description="Isochorismatase-like" evidence="4">
    <location>
        <begin position="23"/>
        <end position="173"/>
    </location>
</feature>
<feature type="region of interest" description="Disordered" evidence="3">
    <location>
        <begin position="1"/>
        <end position="20"/>
    </location>
</feature>
<dbReference type="InterPro" id="IPR036380">
    <property type="entry name" value="Isochorismatase-like_sf"/>
</dbReference>
<evidence type="ECO:0000313" key="5">
    <source>
        <dbReference type="EMBL" id="ORY92897.1"/>
    </source>
</evidence>
<evidence type="ECO:0000256" key="3">
    <source>
        <dbReference type="SAM" id="MobiDB-lite"/>
    </source>
</evidence>
<feature type="compositionally biased region" description="Polar residues" evidence="3">
    <location>
        <begin position="1"/>
        <end position="11"/>
    </location>
</feature>
<dbReference type="AlphaFoldDB" id="A0A1Y2G6C1"/>